<protein>
    <recommendedName>
        <fullName evidence="3">Glutamate--cysteine ligase</fullName>
    </recommendedName>
</protein>
<dbReference type="EMBL" id="MFQB01000037">
    <property type="protein sequence ID" value="OGH66347.1"/>
    <property type="molecule type" value="Genomic_DNA"/>
</dbReference>
<dbReference type="STRING" id="1798680.A3J66_03355"/>
<evidence type="ECO:0000313" key="1">
    <source>
        <dbReference type="EMBL" id="OGH66347.1"/>
    </source>
</evidence>
<dbReference type="InterPro" id="IPR006336">
    <property type="entry name" value="GCS2"/>
</dbReference>
<dbReference type="PANTHER" id="PTHR36510:SF1">
    <property type="entry name" value="GLUTAMATE--CYSTEINE LIGASE 2-RELATED"/>
    <property type="match status" value="1"/>
</dbReference>
<dbReference type="Gene3D" id="3.30.590.20">
    <property type="match status" value="1"/>
</dbReference>
<accession>A0A1F6M3Y5</accession>
<dbReference type="InterPro" id="IPR050141">
    <property type="entry name" value="GCL_type2/YbdK_subfam"/>
</dbReference>
<dbReference type="SUPFAM" id="SSF55931">
    <property type="entry name" value="Glutamine synthetase/guanido kinase"/>
    <property type="match status" value="1"/>
</dbReference>
<evidence type="ECO:0000313" key="2">
    <source>
        <dbReference type="Proteomes" id="UP000176282"/>
    </source>
</evidence>
<comment type="caution">
    <text evidence="1">The sequence shown here is derived from an EMBL/GenBank/DDBJ whole genome shotgun (WGS) entry which is preliminary data.</text>
</comment>
<gene>
    <name evidence="1" type="ORF">A3J66_03355</name>
</gene>
<dbReference type="AlphaFoldDB" id="A0A1F6M3Y5"/>
<proteinExistence type="predicted"/>
<reference evidence="1 2" key="1">
    <citation type="journal article" date="2016" name="Nat. Commun.">
        <title>Thousands of microbial genomes shed light on interconnected biogeochemical processes in an aquifer system.</title>
        <authorList>
            <person name="Anantharaman K."/>
            <person name="Brown C.T."/>
            <person name="Hug L.A."/>
            <person name="Sharon I."/>
            <person name="Castelle C.J."/>
            <person name="Probst A.J."/>
            <person name="Thomas B.C."/>
            <person name="Singh A."/>
            <person name="Wilkins M.J."/>
            <person name="Karaoz U."/>
            <person name="Brodie E.L."/>
            <person name="Williams K.H."/>
            <person name="Hubbard S.S."/>
            <person name="Banfield J.F."/>
        </authorList>
    </citation>
    <scope>NUCLEOTIDE SEQUENCE [LARGE SCALE GENOMIC DNA]</scope>
</reference>
<dbReference type="GO" id="GO:0016879">
    <property type="term" value="F:ligase activity, forming carbon-nitrogen bonds"/>
    <property type="evidence" value="ECO:0007669"/>
    <property type="project" value="TreeGrafter"/>
</dbReference>
<dbReference type="Proteomes" id="UP000176282">
    <property type="component" value="Unassembled WGS sequence"/>
</dbReference>
<dbReference type="InterPro" id="IPR014746">
    <property type="entry name" value="Gln_synth/guanido_kin_cat_dom"/>
</dbReference>
<evidence type="ECO:0008006" key="3">
    <source>
        <dbReference type="Google" id="ProtNLM"/>
    </source>
</evidence>
<dbReference type="Pfam" id="PF04107">
    <property type="entry name" value="GCS2"/>
    <property type="match status" value="1"/>
</dbReference>
<name>A0A1F6M3Y5_9BACT</name>
<organism evidence="1 2">
    <name type="scientific">Candidatus Magasanikbacteria bacterium RIFCSPHIGHO2_02_FULL_47_14</name>
    <dbReference type="NCBI Taxonomy" id="1798680"/>
    <lineage>
        <taxon>Bacteria</taxon>
        <taxon>Candidatus Magasanikiibacteriota</taxon>
    </lineage>
</organism>
<dbReference type="PANTHER" id="PTHR36510">
    <property type="entry name" value="GLUTAMATE--CYSTEINE LIGASE 2-RELATED"/>
    <property type="match status" value="1"/>
</dbReference>
<sequence length="478" mass="54665">MHKLGLEAEFIFLRRDGSATTRKDILGVWNYFIQKGWKEKRDPYNNELLGVKRQTKYGPLIMDNDGSAILLEVAWPPYPDLGILKREVRALIRDLNSYCGEKYRIIGYGCAPFTKEGTPALTPKGYYSTLLKLVRGAKPMWPFYICGALQVNIGGTLPELLRAYNTFAALTGIFFALGANASMYDNKRTRYRDVRGHAYDALGPYLKKGYHVTTGIPEQPFRSWKEYFLDLLSRPGHLLTIGDHIVEVLDPAPLIEVLRSNKPIRVREVPKTYFASSAEKKEYERTRTRIIHLEARDIGLIQSLCWRDDRLKFAFQPEVDTKHFVKAIQSSAGTFEKFLEKNLSNAYVEIRPVALQQPNDFLALPAFALGIMQNLSAAEVYIKKYPWSFWRELRTAAYTKGVQASLGHIPITKLLLPVCQIAEQGLKDRAMHEEKLLAPLYERIEKQYTPADVAERIFVQQGKKAFLEALTFAPEKIY</sequence>